<dbReference type="SUPFAM" id="SSF56281">
    <property type="entry name" value="Metallo-hydrolase/oxidoreductase"/>
    <property type="match status" value="1"/>
</dbReference>
<evidence type="ECO:0000259" key="2">
    <source>
        <dbReference type="Pfam" id="PF12706"/>
    </source>
</evidence>
<proteinExistence type="predicted"/>
<keyword evidence="1" id="KW-0378">Hydrolase</keyword>
<dbReference type="RefSeq" id="WP_183717449.1">
    <property type="nucleotide sequence ID" value="NZ_JACHGO010000001.1"/>
</dbReference>
<evidence type="ECO:0000313" key="4">
    <source>
        <dbReference type="Proteomes" id="UP000539075"/>
    </source>
</evidence>
<dbReference type="Pfam" id="PF12706">
    <property type="entry name" value="Lactamase_B_2"/>
    <property type="match status" value="1"/>
</dbReference>
<sequence>MNIKQIRSAMVRIDYAGKTFLTDPWLGEKGSMGPFTDPSFRYCNPEQAKIAMPMCDLPMSVEEILRGVDAYIVTHVHPDHIDMAADGTVGAPMDKNIPVFVQSEDDGEILKRSGFTSVSVLSENSFFHDIKLIKTPGLHGTKIPCGPSCGVIFEHQNEKKLYVAGDTIWYSGVADTLTKFNPDVIILNACAAEFIDQGRLIMDDNDVNEVYIACPESNIIISHMDNVAHASITRETMRERLTERGIWNKVFMPNDGEDYSF</sequence>
<dbReference type="GO" id="GO:0016787">
    <property type="term" value="F:hydrolase activity"/>
    <property type="evidence" value="ECO:0007669"/>
    <property type="project" value="UniProtKB-KW"/>
</dbReference>
<dbReference type="InterPro" id="IPR001279">
    <property type="entry name" value="Metallo-B-lactamas"/>
</dbReference>
<name>A0A7W8BYB3_9BACT</name>
<dbReference type="Proteomes" id="UP000539075">
    <property type="component" value="Unassembled WGS sequence"/>
</dbReference>
<accession>A0A7W8BYB3</accession>
<dbReference type="AlphaFoldDB" id="A0A7W8BYB3"/>
<dbReference type="InterPro" id="IPR036866">
    <property type="entry name" value="RibonucZ/Hydroxyglut_hydro"/>
</dbReference>
<evidence type="ECO:0000256" key="1">
    <source>
        <dbReference type="ARBA" id="ARBA00022801"/>
    </source>
</evidence>
<dbReference type="EMBL" id="JACHGO010000001">
    <property type="protein sequence ID" value="MBB5142181.1"/>
    <property type="molecule type" value="Genomic_DNA"/>
</dbReference>
<comment type="caution">
    <text evidence="3">The sequence shown here is derived from an EMBL/GenBank/DDBJ whole genome shotgun (WGS) entry which is preliminary data.</text>
</comment>
<dbReference type="Gene3D" id="3.60.15.10">
    <property type="entry name" value="Ribonuclease Z/Hydroxyacylglutathione hydrolase-like"/>
    <property type="match status" value="1"/>
</dbReference>
<feature type="domain" description="Metallo-beta-lactamase" evidence="2">
    <location>
        <begin position="37"/>
        <end position="192"/>
    </location>
</feature>
<dbReference type="InterPro" id="IPR050114">
    <property type="entry name" value="UPF0173_UPF0282_UlaG_hydrolase"/>
</dbReference>
<gene>
    <name evidence="3" type="ORF">HNQ38_000244</name>
</gene>
<organism evidence="3 4">
    <name type="scientific">Desulfovibrio intestinalis</name>
    <dbReference type="NCBI Taxonomy" id="58621"/>
    <lineage>
        <taxon>Bacteria</taxon>
        <taxon>Pseudomonadati</taxon>
        <taxon>Thermodesulfobacteriota</taxon>
        <taxon>Desulfovibrionia</taxon>
        <taxon>Desulfovibrionales</taxon>
        <taxon>Desulfovibrionaceae</taxon>
        <taxon>Desulfovibrio</taxon>
    </lineage>
</organism>
<protein>
    <submittedName>
        <fullName evidence="3">L-ascorbate metabolism protein UlaG (Beta-lactamase superfamily)</fullName>
    </submittedName>
</protein>
<evidence type="ECO:0000313" key="3">
    <source>
        <dbReference type="EMBL" id="MBB5142181.1"/>
    </source>
</evidence>
<dbReference type="PANTHER" id="PTHR43546">
    <property type="entry name" value="UPF0173 METAL-DEPENDENT HYDROLASE MJ1163-RELATED"/>
    <property type="match status" value="1"/>
</dbReference>
<keyword evidence="4" id="KW-1185">Reference proteome</keyword>
<reference evidence="3 4" key="1">
    <citation type="submission" date="2020-08" db="EMBL/GenBank/DDBJ databases">
        <title>Genomic Encyclopedia of Type Strains, Phase IV (KMG-IV): sequencing the most valuable type-strain genomes for metagenomic binning, comparative biology and taxonomic classification.</title>
        <authorList>
            <person name="Goeker M."/>
        </authorList>
    </citation>
    <scope>NUCLEOTIDE SEQUENCE [LARGE SCALE GENOMIC DNA]</scope>
    <source>
        <strain evidence="3 4">DSM 11275</strain>
    </source>
</reference>
<dbReference type="PANTHER" id="PTHR43546:SF9">
    <property type="entry name" value="L-ASCORBATE-6-PHOSPHATE LACTONASE ULAG-RELATED"/>
    <property type="match status" value="1"/>
</dbReference>